<accession>A0A382E9L5</accession>
<feature type="transmembrane region" description="Helical" evidence="6">
    <location>
        <begin position="96"/>
        <end position="115"/>
    </location>
</feature>
<dbReference type="InterPro" id="IPR005495">
    <property type="entry name" value="LptG/LptF_permease"/>
</dbReference>
<keyword evidence="5 6" id="KW-0472">Membrane</keyword>
<dbReference type="EMBL" id="UINC01043279">
    <property type="protein sequence ID" value="SVB47089.1"/>
    <property type="molecule type" value="Genomic_DNA"/>
</dbReference>
<feature type="transmembrane region" description="Helical" evidence="6">
    <location>
        <begin position="282"/>
        <end position="300"/>
    </location>
</feature>
<evidence type="ECO:0008006" key="8">
    <source>
        <dbReference type="Google" id="ProtNLM"/>
    </source>
</evidence>
<evidence type="ECO:0000256" key="2">
    <source>
        <dbReference type="ARBA" id="ARBA00022475"/>
    </source>
</evidence>
<feature type="transmembrane region" description="Helical" evidence="6">
    <location>
        <begin position="341"/>
        <end position="361"/>
    </location>
</feature>
<evidence type="ECO:0000256" key="4">
    <source>
        <dbReference type="ARBA" id="ARBA00022989"/>
    </source>
</evidence>
<proteinExistence type="predicted"/>
<keyword evidence="4 6" id="KW-1133">Transmembrane helix</keyword>
<dbReference type="GO" id="GO:0015920">
    <property type="term" value="P:lipopolysaccharide transport"/>
    <property type="evidence" value="ECO:0007669"/>
    <property type="project" value="TreeGrafter"/>
</dbReference>
<evidence type="ECO:0000256" key="1">
    <source>
        <dbReference type="ARBA" id="ARBA00004651"/>
    </source>
</evidence>
<dbReference type="GO" id="GO:0043190">
    <property type="term" value="C:ATP-binding cassette (ABC) transporter complex"/>
    <property type="evidence" value="ECO:0007669"/>
    <property type="project" value="TreeGrafter"/>
</dbReference>
<evidence type="ECO:0000256" key="3">
    <source>
        <dbReference type="ARBA" id="ARBA00022692"/>
    </source>
</evidence>
<keyword evidence="3 6" id="KW-0812">Transmembrane</keyword>
<organism evidence="7">
    <name type="scientific">marine metagenome</name>
    <dbReference type="NCBI Taxonomy" id="408172"/>
    <lineage>
        <taxon>unclassified sequences</taxon>
        <taxon>metagenomes</taxon>
        <taxon>ecological metagenomes</taxon>
    </lineage>
</organism>
<reference evidence="7" key="1">
    <citation type="submission" date="2018-05" db="EMBL/GenBank/DDBJ databases">
        <authorList>
            <person name="Lanie J.A."/>
            <person name="Ng W.-L."/>
            <person name="Kazmierczak K.M."/>
            <person name="Andrzejewski T.M."/>
            <person name="Davidsen T.M."/>
            <person name="Wayne K.J."/>
            <person name="Tettelin H."/>
            <person name="Glass J.I."/>
            <person name="Rusch D."/>
            <person name="Podicherti R."/>
            <person name="Tsui H.-C.T."/>
            <person name="Winkler M.E."/>
        </authorList>
    </citation>
    <scope>NUCLEOTIDE SEQUENCE</scope>
</reference>
<gene>
    <name evidence="7" type="ORF">METZ01_LOCUS199943</name>
</gene>
<feature type="transmembrane region" description="Helical" evidence="6">
    <location>
        <begin position="12"/>
        <end position="33"/>
    </location>
</feature>
<dbReference type="PANTHER" id="PTHR33529">
    <property type="entry name" value="SLR0882 PROTEIN-RELATED"/>
    <property type="match status" value="1"/>
</dbReference>
<comment type="subcellular location">
    <subcellularLocation>
        <location evidence="1">Cell membrane</location>
        <topology evidence="1">Multi-pass membrane protein</topology>
    </subcellularLocation>
</comment>
<evidence type="ECO:0000256" key="6">
    <source>
        <dbReference type="SAM" id="Phobius"/>
    </source>
</evidence>
<sequence length="363" mass="41145">MKRLDLYIIRQFLVTLSMTLLGFLCVILIVDLIENLDRFIDNSIPARITMKYYIYAIPWFINIGLPMSMLISTVFSIGLLAKRNELSAMKSTGISLYRIAIPITIIGLIISLISFELDNKWVSKGNEVRYNIEREYMKRRSRVKAHKDLRNVFLQKNEQTHISIGRYKVETATGRSIAAISLNEGIVNQRIDARGIKWLDSLNVWNVTDFSIREFNENGAVKNIIISKSDTLLGLNFTPEDITQQSKTPDEMNFADLTKRIAQLKENGVDTTKWEVDRQFKVSFAFTNLIVVLFGLPLVVMKSKGGLSFGAGMGIFVIFIYYAFIKFGMSMGYNGVMSPMVAAWMGNVLFSVGGILLLIIARK</sequence>
<feature type="transmembrane region" description="Helical" evidence="6">
    <location>
        <begin position="53"/>
        <end position="75"/>
    </location>
</feature>
<evidence type="ECO:0000313" key="7">
    <source>
        <dbReference type="EMBL" id="SVB47089.1"/>
    </source>
</evidence>
<evidence type="ECO:0000256" key="5">
    <source>
        <dbReference type="ARBA" id="ARBA00023136"/>
    </source>
</evidence>
<keyword evidence="2" id="KW-1003">Cell membrane</keyword>
<protein>
    <recommendedName>
        <fullName evidence="8">YjgP/YjgQ family permease</fullName>
    </recommendedName>
</protein>
<dbReference type="AlphaFoldDB" id="A0A382E9L5"/>
<feature type="transmembrane region" description="Helical" evidence="6">
    <location>
        <begin position="307"/>
        <end position="329"/>
    </location>
</feature>
<dbReference type="Pfam" id="PF03739">
    <property type="entry name" value="LptF_LptG"/>
    <property type="match status" value="1"/>
</dbReference>
<name>A0A382E9L5_9ZZZZ</name>
<dbReference type="PANTHER" id="PTHR33529:SF6">
    <property type="entry name" value="YJGP_YJGQ FAMILY PERMEASE"/>
    <property type="match status" value="1"/>
</dbReference>